<evidence type="ECO:0000256" key="2">
    <source>
        <dbReference type="ARBA" id="ARBA00022475"/>
    </source>
</evidence>
<evidence type="ECO:0000256" key="4">
    <source>
        <dbReference type="ARBA" id="ARBA00022989"/>
    </source>
</evidence>
<feature type="transmembrane region" description="Helical" evidence="6">
    <location>
        <begin position="177"/>
        <end position="195"/>
    </location>
</feature>
<dbReference type="eggNOG" id="COG4177">
    <property type="taxonomic scope" value="Bacteria"/>
</dbReference>
<dbReference type="AlphaFoldDB" id="D1C902"/>
<dbReference type="InterPro" id="IPR001851">
    <property type="entry name" value="ABC_transp_permease"/>
</dbReference>
<dbReference type="KEGG" id="sti:Sthe_2886"/>
<reference evidence="8" key="1">
    <citation type="submission" date="2009-11" db="EMBL/GenBank/DDBJ databases">
        <title>The complete chromosome 2 of Sphaerobacter thermophilus DSM 20745.</title>
        <authorList>
            <person name="Lucas S."/>
            <person name="Copeland A."/>
            <person name="Lapidus A."/>
            <person name="Glavina del Rio T."/>
            <person name="Dalin E."/>
            <person name="Tice H."/>
            <person name="Bruce D."/>
            <person name="Goodwin L."/>
            <person name="Pitluck S."/>
            <person name="Kyrpides N."/>
            <person name="Mavromatis K."/>
            <person name="Ivanova N."/>
            <person name="Mikhailova N."/>
            <person name="LaButti K.M."/>
            <person name="Clum A."/>
            <person name="Sun H.I."/>
            <person name="Brettin T."/>
            <person name="Detter J.C."/>
            <person name="Han C."/>
            <person name="Larimer F."/>
            <person name="Land M."/>
            <person name="Hauser L."/>
            <person name="Markowitz V."/>
            <person name="Cheng J.F."/>
            <person name="Hugenholtz P."/>
            <person name="Woyke T."/>
            <person name="Wu D."/>
            <person name="Steenblock K."/>
            <person name="Schneider S."/>
            <person name="Pukall R."/>
            <person name="Goeker M."/>
            <person name="Klenk H.P."/>
            <person name="Eisen J.A."/>
        </authorList>
    </citation>
    <scope>NUCLEOTIDE SEQUENCE [LARGE SCALE GENOMIC DNA]</scope>
    <source>
        <strain evidence="8">ATCC 49802 / DSM 20745 / S 6022</strain>
    </source>
</reference>
<keyword evidence="3 6" id="KW-0812">Transmembrane</keyword>
<feature type="transmembrane region" description="Helical" evidence="6">
    <location>
        <begin position="15"/>
        <end position="32"/>
    </location>
</feature>
<evidence type="ECO:0000313" key="8">
    <source>
        <dbReference type="Proteomes" id="UP000002027"/>
    </source>
</evidence>
<dbReference type="InterPro" id="IPR043428">
    <property type="entry name" value="LivM-like"/>
</dbReference>
<evidence type="ECO:0000256" key="1">
    <source>
        <dbReference type="ARBA" id="ARBA00004651"/>
    </source>
</evidence>
<proteinExistence type="predicted"/>
<keyword evidence="8" id="KW-1185">Reference proteome</keyword>
<sequence>MTTATARPLRAIPRSWIALGLLALALLALPLVLRSDSRLNIAILVLVYAALAQAWNILGGFAGQISLGNAAFFGIGAYTSTVLLSRWEVTPWLGMLAGALVAAIFAVIIGYPVFRLGGHYFAIATIALAEIVLTVFNDWEWVGGATGMLIPFARDIETGRPTNSLYYLQFNLGKAPYFYIALALVVLVTVVTVIIDRSKLGYYLRAIKNDQDAARALGVHVLRYKLIAIAISAAFSAVVGTFYAQYLLYIDPETTMRLELSVLIALVAILGGVGTVAGPLVGAAVLIPAAELTRQQLGGSGNAIDLIMYGALIVLISIFQPNGLMGLVRRLRHRGGPRPTAPPSEVQALAREEAPLLGGYEEERG</sequence>
<feature type="transmembrane region" description="Helical" evidence="6">
    <location>
        <begin position="64"/>
        <end position="85"/>
    </location>
</feature>
<keyword evidence="4 6" id="KW-1133">Transmembrane helix</keyword>
<evidence type="ECO:0000256" key="3">
    <source>
        <dbReference type="ARBA" id="ARBA00022692"/>
    </source>
</evidence>
<dbReference type="Pfam" id="PF02653">
    <property type="entry name" value="BPD_transp_2"/>
    <property type="match status" value="1"/>
</dbReference>
<feature type="transmembrane region" description="Helical" evidence="6">
    <location>
        <begin position="307"/>
        <end position="328"/>
    </location>
</feature>
<dbReference type="PANTHER" id="PTHR30482:SF10">
    <property type="entry name" value="HIGH-AFFINITY BRANCHED-CHAIN AMINO ACID TRANSPORT PROTEIN BRAE"/>
    <property type="match status" value="1"/>
</dbReference>
<dbReference type="GO" id="GO:0005886">
    <property type="term" value="C:plasma membrane"/>
    <property type="evidence" value="ECO:0007669"/>
    <property type="project" value="UniProtKB-SubCell"/>
</dbReference>
<dbReference type="HOGENOM" id="CLU_031365_2_0_0"/>
<feature type="transmembrane region" description="Helical" evidence="6">
    <location>
        <begin position="120"/>
        <end position="139"/>
    </location>
</feature>
<feature type="transmembrane region" description="Helical" evidence="6">
    <location>
        <begin position="226"/>
        <end position="248"/>
    </location>
</feature>
<feature type="transmembrane region" description="Helical" evidence="6">
    <location>
        <begin position="39"/>
        <end position="58"/>
    </location>
</feature>
<feature type="transmembrane region" description="Helical" evidence="6">
    <location>
        <begin position="92"/>
        <end position="114"/>
    </location>
</feature>
<protein>
    <submittedName>
        <fullName evidence="7">Inner-membrane translocator</fullName>
    </submittedName>
</protein>
<dbReference type="OrthoDB" id="9789927at2"/>
<evidence type="ECO:0000256" key="6">
    <source>
        <dbReference type="SAM" id="Phobius"/>
    </source>
</evidence>
<dbReference type="PANTHER" id="PTHR30482">
    <property type="entry name" value="HIGH-AFFINITY BRANCHED-CHAIN AMINO ACID TRANSPORT SYSTEM PERMEASE"/>
    <property type="match status" value="1"/>
</dbReference>
<comment type="subcellular location">
    <subcellularLocation>
        <location evidence="1">Cell membrane</location>
        <topology evidence="1">Multi-pass membrane protein</topology>
    </subcellularLocation>
</comment>
<keyword evidence="5 6" id="KW-0472">Membrane</keyword>
<dbReference type="STRING" id="479434.Sthe_2886"/>
<evidence type="ECO:0000256" key="5">
    <source>
        <dbReference type="ARBA" id="ARBA00023136"/>
    </source>
</evidence>
<dbReference type="EMBL" id="CP001824">
    <property type="protein sequence ID" value="ACZ40295.1"/>
    <property type="molecule type" value="Genomic_DNA"/>
</dbReference>
<organism evidence="7 8">
    <name type="scientific">Sphaerobacter thermophilus (strain ATCC 49802 / DSM 20745 / KCCM 41009 / NCIMB 13125 / S 6022)</name>
    <dbReference type="NCBI Taxonomy" id="479434"/>
    <lineage>
        <taxon>Bacteria</taxon>
        <taxon>Pseudomonadati</taxon>
        <taxon>Thermomicrobiota</taxon>
        <taxon>Thermomicrobia</taxon>
        <taxon>Sphaerobacterales</taxon>
        <taxon>Sphaerobacterineae</taxon>
        <taxon>Sphaerobacteraceae</taxon>
        <taxon>Sphaerobacter</taxon>
    </lineage>
</organism>
<reference evidence="7 8" key="2">
    <citation type="journal article" date="2010" name="Stand. Genomic Sci.">
        <title>Complete genome sequence of Desulfohalobium retbaense type strain (HR(100)).</title>
        <authorList>
            <person name="Spring S."/>
            <person name="Nolan M."/>
            <person name="Lapidus A."/>
            <person name="Glavina Del Rio T."/>
            <person name="Copeland A."/>
            <person name="Tice H."/>
            <person name="Cheng J.F."/>
            <person name="Lucas S."/>
            <person name="Land M."/>
            <person name="Chen F."/>
            <person name="Bruce D."/>
            <person name="Goodwin L."/>
            <person name="Pitluck S."/>
            <person name="Ivanova N."/>
            <person name="Mavromatis K."/>
            <person name="Mikhailova N."/>
            <person name="Pati A."/>
            <person name="Chen A."/>
            <person name="Palaniappan K."/>
            <person name="Hauser L."/>
            <person name="Chang Y.J."/>
            <person name="Jeffries C.D."/>
            <person name="Munk C."/>
            <person name="Kiss H."/>
            <person name="Chain P."/>
            <person name="Han C."/>
            <person name="Brettin T."/>
            <person name="Detter J.C."/>
            <person name="Schuler E."/>
            <person name="Goker M."/>
            <person name="Rohde M."/>
            <person name="Bristow J."/>
            <person name="Eisen J.A."/>
            <person name="Markowitz V."/>
            <person name="Hugenholtz P."/>
            <person name="Kyrpides N.C."/>
            <person name="Klenk H.P."/>
        </authorList>
    </citation>
    <scope>NUCLEOTIDE SEQUENCE [LARGE SCALE GENOMIC DNA]</scope>
    <source>
        <strain evidence="8">ATCC 49802 / DSM 20745 / S 6022</strain>
    </source>
</reference>
<evidence type="ECO:0000313" key="7">
    <source>
        <dbReference type="EMBL" id="ACZ40295.1"/>
    </source>
</evidence>
<keyword evidence="2" id="KW-1003">Cell membrane</keyword>
<feature type="transmembrane region" description="Helical" evidence="6">
    <location>
        <begin position="260"/>
        <end position="287"/>
    </location>
</feature>
<accession>D1C902</accession>
<name>D1C902_SPHTD</name>
<dbReference type="InParanoid" id="D1C902"/>
<dbReference type="Proteomes" id="UP000002027">
    <property type="component" value="Chromosome 2"/>
</dbReference>
<gene>
    <name evidence="7" type="ordered locus">Sthe_2886</name>
</gene>
<dbReference type="RefSeq" id="WP_012873331.1">
    <property type="nucleotide sequence ID" value="NC_013524.1"/>
</dbReference>
<dbReference type="CDD" id="cd06581">
    <property type="entry name" value="TM_PBP1_LivM_like"/>
    <property type="match status" value="1"/>
</dbReference>
<dbReference type="GO" id="GO:0015658">
    <property type="term" value="F:branched-chain amino acid transmembrane transporter activity"/>
    <property type="evidence" value="ECO:0007669"/>
    <property type="project" value="InterPro"/>
</dbReference>